<evidence type="ECO:0000313" key="2">
    <source>
        <dbReference type="Proteomes" id="UP000289738"/>
    </source>
</evidence>
<gene>
    <name evidence="1" type="ORF">Ahy_B07g088178</name>
</gene>
<evidence type="ECO:0008006" key="3">
    <source>
        <dbReference type="Google" id="ProtNLM"/>
    </source>
</evidence>
<reference evidence="1 2" key="1">
    <citation type="submission" date="2019-01" db="EMBL/GenBank/DDBJ databases">
        <title>Sequencing of cultivated peanut Arachis hypogaea provides insights into genome evolution and oil improvement.</title>
        <authorList>
            <person name="Chen X."/>
        </authorList>
    </citation>
    <scope>NUCLEOTIDE SEQUENCE [LARGE SCALE GENOMIC DNA]</scope>
    <source>
        <strain evidence="2">cv. Fuhuasheng</strain>
        <tissue evidence="1">Leaves</tissue>
    </source>
</reference>
<sequence length="107" mass="11899">MLKIDKATFIHFRGRFARIYVKIDLSKKLVPRILVLGMMLNIEYEWLHLIYFTCGKYGNRSELCGEGVVGESDPGIKVATGGLTISKLSQNSVDNHDQGIGKESPNG</sequence>
<dbReference type="InterPro" id="IPR040256">
    <property type="entry name" value="At4g02000-like"/>
</dbReference>
<dbReference type="Proteomes" id="UP000289738">
    <property type="component" value="Chromosome B07"/>
</dbReference>
<keyword evidence="2" id="KW-1185">Reference proteome</keyword>
<evidence type="ECO:0000313" key="1">
    <source>
        <dbReference type="EMBL" id="RYR00102.1"/>
    </source>
</evidence>
<dbReference type="AlphaFoldDB" id="A0A444YDU6"/>
<protein>
    <recommendedName>
        <fullName evidence="3">Zinc knuckle CX2CX4HX4C domain-containing protein</fullName>
    </recommendedName>
</protein>
<dbReference type="EMBL" id="SDMP01000017">
    <property type="protein sequence ID" value="RYR00102.1"/>
    <property type="molecule type" value="Genomic_DNA"/>
</dbReference>
<proteinExistence type="predicted"/>
<dbReference type="PANTHER" id="PTHR31286">
    <property type="entry name" value="GLYCINE-RICH CELL WALL STRUCTURAL PROTEIN 1.8-LIKE"/>
    <property type="match status" value="1"/>
</dbReference>
<organism evidence="1 2">
    <name type="scientific">Arachis hypogaea</name>
    <name type="common">Peanut</name>
    <dbReference type="NCBI Taxonomy" id="3818"/>
    <lineage>
        <taxon>Eukaryota</taxon>
        <taxon>Viridiplantae</taxon>
        <taxon>Streptophyta</taxon>
        <taxon>Embryophyta</taxon>
        <taxon>Tracheophyta</taxon>
        <taxon>Spermatophyta</taxon>
        <taxon>Magnoliopsida</taxon>
        <taxon>eudicotyledons</taxon>
        <taxon>Gunneridae</taxon>
        <taxon>Pentapetalae</taxon>
        <taxon>rosids</taxon>
        <taxon>fabids</taxon>
        <taxon>Fabales</taxon>
        <taxon>Fabaceae</taxon>
        <taxon>Papilionoideae</taxon>
        <taxon>50 kb inversion clade</taxon>
        <taxon>dalbergioids sensu lato</taxon>
        <taxon>Dalbergieae</taxon>
        <taxon>Pterocarpus clade</taxon>
        <taxon>Arachis</taxon>
    </lineage>
</organism>
<name>A0A444YDU6_ARAHY</name>
<accession>A0A444YDU6</accession>
<dbReference type="PANTHER" id="PTHR31286:SF99">
    <property type="entry name" value="DUF4283 DOMAIN-CONTAINING PROTEIN"/>
    <property type="match status" value="1"/>
</dbReference>
<comment type="caution">
    <text evidence="1">The sequence shown here is derived from an EMBL/GenBank/DDBJ whole genome shotgun (WGS) entry which is preliminary data.</text>
</comment>